<dbReference type="Proteomes" id="UP000287033">
    <property type="component" value="Unassembled WGS sequence"/>
</dbReference>
<protein>
    <submittedName>
        <fullName evidence="1">Uncharacterized protein</fullName>
    </submittedName>
</protein>
<dbReference type="EMBL" id="BEZZ01000449">
    <property type="protein sequence ID" value="GCC32629.1"/>
    <property type="molecule type" value="Genomic_DNA"/>
</dbReference>
<reference evidence="1 2" key="1">
    <citation type="journal article" date="2018" name="Nat. Ecol. Evol.">
        <title>Shark genomes provide insights into elasmobranch evolution and the origin of vertebrates.</title>
        <authorList>
            <person name="Hara Y"/>
            <person name="Yamaguchi K"/>
            <person name="Onimaru K"/>
            <person name="Kadota M"/>
            <person name="Koyanagi M"/>
            <person name="Keeley SD"/>
            <person name="Tatsumi K"/>
            <person name="Tanaka K"/>
            <person name="Motone F"/>
            <person name="Kageyama Y"/>
            <person name="Nozu R"/>
            <person name="Adachi N"/>
            <person name="Nishimura O"/>
            <person name="Nakagawa R"/>
            <person name="Tanegashima C"/>
            <person name="Kiyatake I"/>
            <person name="Matsumoto R"/>
            <person name="Murakumo K"/>
            <person name="Nishida K"/>
            <person name="Terakita A"/>
            <person name="Kuratani S"/>
            <person name="Sato K"/>
            <person name="Hyodo S Kuraku.S."/>
        </authorList>
    </citation>
    <scope>NUCLEOTIDE SEQUENCE [LARGE SCALE GENOMIC DNA]</scope>
</reference>
<evidence type="ECO:0000313" key="1">
    <source>
        <dbReference type="EMBL" id="GCC32629.1"/>
    </source>
</evidence>
<name>A0A401SQE6_CHIPU</name>
<gene>
    <name evidence="1" type="ORF">chiPu_0011092</name>
</gene>
<organism evidence="1 2">
    <name type="scientific">Chiloscyllium punctatum</name>
    <name type="common">Brownbanded bambooshark</name>
    <name type="synonym">Hemiscyllium punctatum</name>
    <dbReference type="NCBI Taxonomy" id="137246"/>
    <lineage>
        <taxon>Eukaryota</taxon>
        <taxon>Metazoa</taxon>
        <taxon>Chordata</taxon>
        <taxon>Craniata</taxon>
        <taxon>Vertebrata</taxon>
        <taxon>Chondrichthyes</taxon>
        <taxon>Elasmobranchii</taxon>
        <taxon>Galeomorphii</taxon>
        <taxon>Galeoidea</taxon>
        <taxon>Orectolobiformes</taxon>
        <taxon>Hemiscylliidae</taxon>
        <taxon>Chiloscyllium</taxon>
    </lineage>
</organism>
<evidence type="ECO:0000313" key="2">
    <source>
        <dbReference type="Proteomes" id="UP000287033"/>
    </source>
</evidence>
<sequence>MSGWLDEDREVCWLAAGGQEDPGMTLGDQCPYADGRVGAGEEESRVEVHVVGKLRQVPVLLLAESKAAFEELYRAENGWLGLCNGYKGLGAGLELEAEVVLHWRGLVLDEVCICVMAAPAWGAGSGQKQGVAFEW</sequence>
<keyword evidence="2" id="KW-1185">Reference proteome</keyword>
<accession>A0A401SQE6</accession>
<proteinExistence type="predicted"/>
<comment type="caution">
    <text evidence="1">The sequence shown here is derived from an EMBL/GenBank/DDBJ whole genome shotgun (WGS) entry which is preliminary data.</text>
</comment>
<dbReference type="AlphaFoldDB" id="A0A401SQE6"/>